<feature type="transmembrane region" description="Helical" evidence="6">
    <location>
        <begin position="291"/>
        <end position="315"/>
    </location>
</feature>
<feature type="transmembrane region" description="Helical" evidence="6">
    <location>
        <begin position="107"/>
        <end position="131"/>
    </location>
</feature>
<dbReference type="InterPro" id="IPR002797">
    <property type="entry name" value="Polysacc_synth"/>
</dbReference>
<gene>
    <name evidence="7" type="ORF">NDI86_01430</name>
</gene>
<evidence type="ECO:0000256" key="3">
    <source>
        <dbReference type="ARBA" id="ARBA00022692"/>
    </source>
</evidence>
<dbReference type="EMBL" id="JAMQOS010000001">
    <property type="protein sequence ID" value="MDS0280765.1"/>
    <property type="molecule type" value="Genomic_DNA"/>
</dbReference>
<sequence>MQQFLHDLSLYSVAHIVPAILSLGALMLFTRTFNPSMFGRYSLSLAVAGIISTLLYGWLNYSVLRYAPQLDEEVVIRNTFSLYIGITLVLLVVAGGGYLLFSDRLGPYAVFYFAALALALARGGLQVLLSFFRSVLDSQRVTLFRLVRAVVEVGLAIVLAVFVLDHIVGWVWAAAIGMTVACALAFATSKQLRAAPLFDRETVGRLFSYGVPMVGFIIGDAFLVQADRVLLEVLAGSAAVGIYSSNYMLVDRGLRLVYTPLTNAISPIIIDSWEEDNEREIADLLNTFTRYFALLGIPALVGVAVLSQTVSTLLIGDDFTAGYVVIPLVAVGLFLWSLGNLVQVVVEIKEKTGLLSYGIITIIGLNIALNVPLITAFGYPGAAVATMVSYGLYCAFALVLSKRYISWRFPRVSLRNAVLSGMLMALPTVALYATGSYSVPASFVTAAAGSALYFAVLYVIGEIDQTEVVKLRQFVA</sequence>
<feature type="transmembrane region" description="Helical" evidence="6">
    <location>
        <begin position="80"/>
        <end position="101"/>
    </location>
</feature>
<dbReference type="PANTHER" id="PTHR30250:SF31">
    <property type="entry name" value="INNER MEMBRANE PROTEIN YGHQ"/>
    <property type="match status" value="1"/>
</dbReference>
<feature type="transmembrane region" description="Helical" evidence="6">
    <location>
        <begin position="321"/>
        <end position="342"/>
    </location>
</feature>
<keyword evidence="5 6" id="KW-0472">Membrane</keyword>
<reference evidence="7 8" key="1">
    <citation type="submission" date="2022-06" db="EMBL/GenBank/DDBJ databases">
        <title>Halomicroarcula sp. a new haloarchaeum isolate from saline soil.</title>
        <authorList>
            <person name="Strakova D."/>
            <person name="Galisteo C."/>
            <person name="Sanchez-Porro C."/>
            <person name="Ventosa A."/>
        </authorList>
    </citation>
    <scope>NUCLEOTIDE SEQUENCE [LARGE SCALE GENOMIC DNA]</scope>
    <source>
        <strain evidence="7 8">S3CR25-11</strain>
    </source>
</reference>
<organism evidence="7 8">
    <name type="scientific">Haloarcula onubensis</name>
    <dbReference type="NCBI Taxonomy" id="2950539"/>
    <lineage>
        <taxon>Archaea</taxon>
        <taxon>Methanobacteriati</taxon>
        <taxon>Methanobacteriota</taxon>
        <taxon>Stenosarchaea group</taxon>
        <taxon>Halobacteria</taxon>
        <taxon>Halobacteriales</taxon>
        <taxon>Haloarculaceae</taxon>
        <taxon>Haloarcula</taxon>
    </lineage>
</organism>
<evidence type="ECO:0000313" key="8">
    <source>
        <dbReference type="Proteomes" id="UP001268864"/>
    </source>
</evidence>
<feature type="transmembrane region" description="Helical" evidence="6">
    <location>
        <begin position="439"/>
        <end position="460"/>
    </location>
</feature>
<feature type="transmembrane region" description="Helical" evidence="6">
    <location>
        <begin position="170"/>
        <end position="186"/>
    </location>
</feature>
<evidence type="ECO:0000256" key="2">
    <source>
        <dbReference type="ARBA" id="ARBA00022475"/>
    </source>
</evidence>
<accession>A0ABU2FJ34</accession>
<feature type="transmembrane region" description="Helical" evidence="6">
    <location>
        <begin position="230"/>
        <end position="250"/>
    </location>
</feature>
<protein>
    <submittedName>
        <fullName evidence="7">Oligosaccharide flippase family protein</fullName>
    </submittedName>
</protein>
<feature type="transmembrane region" description="Helical" evidence="6">
    <location>
        <begin position="354"/>
        <end position="373"/>
    </location>
</feature>
<comment type="caution">
    <text evidence="7">The sequence shown here is derived from an EMBL/GenBank/DDBJ whole genome shotgun (WGS) entry which is preliminary data.</text>
</comment>
<dbReference type="Proteomes" id="UP001268864">
    <property type="component" value="Unassembled WGS sequence"/>
</dbReference>
<proteinExistence type="predicted"/>
<evidence type="ECO:0000256" key="4">
    <source>
        <dbReference type="ARBA" id="ARBA00022989"/>
    </source>
</evidence>
<keyword evidence="3 6" id="KW-0812">Transmembrane</keyword>
<dbReference type="PANTHER" id="PTHR30250">
    <property type="entry name" value="PST FAMILY PREDICTED COLANIC ACID TRANSPORTER"/>
    <property type="match status" value="1"/>
</dbReference>
<keyword evidence="2" id="KW-1003">Cell membrane</keyword>
<evidence type="ECO:0000256" key="6">
    <source>
        <dbReference type="SAM" id="Phobius"/>
    </source>
</evidence>
<evidence type="ECO:0000256" key="1">
    <source>
        <dbReference type="ARBA" id="ARBA00004651"/>
    </source>
</evidence>
<keyword evidence="8" id="KW-1185">Reference proteome</keyword>
<feature type="transmembrane region" description="Helical" evidence="6">
    <location>
        <begin position="206"/>
        <end position="224"/>
    </location>
</feature>
<feature type="transmembrane region" description="Helical" evidence="6">
    <location>
        <begin position="412"/>
        <end position="433"/>
    </location>
</feature>
<keyword evidence="4 6" id="KW-1133">Transmembrane helix</keyword>
<evidence type="ECO:0000313" key="7">
    <source>
        <dbReference type="EMBL" id="MDS0280765.1"/>
    </source>
</evidence>
<evidence type="ECO:0000256" key="5">
    <source>
        <dbReference type="ARBA" id="ARBA00023136"/>
    </source>
</evidence>
<dbReference type="InterPro" id="IPR050833">
    <property type="entry name" value="Poly_Biosynth_Transport"/>
</dbReference>
<dbReference type="Pfam" id="PF01943">
    <property type="entry name" value="Polysacc_synt"/>
    <property type="match status" value="1"/>
</dbReference>
<feature type="transmembrane region" description="Helical" evidence="6">
    <location>
        <begin position="41"/>
        <end position="59"/>
    </location>
</feature>
<name>A0ABU2FJ34_9EURY</name>
<comment type="subcellular location">
    <subcellularLocation>
        <location evidence="1">Cell membrane</location>
        <topology evidence="1">Multi-pass membrane protein</topology>
    </subcellularLocation>
</comment>
<feature type="transmembrane region" description="Helical" evidence="6">
    <location>
        <begin position="379"/>
        <end position="400"/>
    </location>
</feature>
<feature type="transmembrane region" description="Helical" evidence="6">
    <location>
        <begin position="12"/>
        <end position="29"/>
    </location>
</feature>
<feature type="transmembrane region" description="Helical" evidence="6">
    <location>
        <begin position="143"/>
        <end position="164"/>
    </location>
</feature>